<evidence type="ECO:0000259" key="3">
    <source>
        <dbReference type="SMART" id="SM00382"/>
    </source>
</evidence>
<dbReference type="InterPro" id="IPR045735">
    <property type="entry name" value="Spore_III_AA_AAA+_ATPase"/>
</dbReference>
<organism evidence="4 5">
    <name type="scientific">Anaerosacchariphilus polymeriproducens</name>
    <dbReference type="NCBI Taxonomy" id="1812858"/>
    <lineage>
        <taxon>Bacteria</taxon>
        <taxon>Bacillati</taxon>
        <taxon>Bacillota</taxon>
        <taxon>Clostridia</taxon>
        <taxon>Lachnospirales</taxon>
        <taxon>Lachnospiraceae</taxon>
        <taxon>Anaerosacchariphilus</taxon>
    </lineage>
</organism>
<dbReference type="SUPFAM" id="SSF52540">
    <property type="entry name" value="P-loop containing nucleoside triphosphate hydrolases"/>
    <property type="match status" value="1"/>
</dbReference>
<dbReference type="Proteomes" id="UP000255036">
    <property type="component" value="Unassembled WGS sequence"/>
</dbReference>
<dbReference type="GO" id="GO:0005524">
    <property type="term" value="F:ATP binding"/>
    <property type="evidence" value="ECO:0007669"/>
    <property type="project" value="UniProtKB-KW"/>
</dbReference>
<evidence type="ECO:0000256" key="2">
    <source>
        <dbReference type="ARBA" id="ARBA00022840"/>
    </source>
</evidence>
<comment type="caution">
    <text evidence="4">The sequence shown here is derived from an EMBL/GenBank/DDBJ whole genome shotgun (WGS) entry which is preliminary data.</text>
</comment>
<dbReference type="RefSeq" id="WP_115481099.1">
    <property type="nucleotide sequence ID" value="NZ_QRCT01000013.1"/>
</dbReference>
<dbReference type="InterPro" id="IPR003593">
    <property type="entry name" value="AAA+_ATPase"/>
</dbReference>
<sequence>MDKRNEFLGIFSEHIHTLLNKIEIPFDELQEIRMRINQPIIFILNGQENYLGKDGILTKELNQAYRIEKRELYETLEHISSYSRYAFEDEIRQGFITISGGHRVGLAGKVTVESGQIKTIHYISFLNIRFTHEVKGCADGVLPYLYEGGNVLHTMVISPPGCGKTTLLRDLIRQISTGNKIGEAKTVGVVDERSEIAGSYMGIPQNDVGIRTDVLDNCPKAEGMFMLIRSMSPKVIAVDEIGSLEDIKAIETACYSGCKIIATVHGNSLEDIKRKNIFQKLIENKMFERFIVLSAKYKVGEIEGIYNQQGVLIC</sequence>
<dbReference type="OrthoDB" id="9768243at2"/>
<dbReference type="InterPro" id="IPR027417">
    <property type="entry name" value="P-loop_NTPase"/>
</dbReference>
<reference evidence="4 5" key="1">
    <citation type="submission" date="2018-07" db="EMBL/GenBank/DDBJ databases">
        <title>Anaerosacharophilus polymeroproducens gen. nov. sp. nov., an anaerobic bacterium isolated from salt field.</title>
        <authorList>
            <person name="Kim W."/>
            <person name="Yang S.-H."/>
            <person name="Oh J."/>
            <person name="Lee J.-H."/>
            <person name="Kwon K.K."/>
        </authorList>
    </citation>
    <scope>NUCLEOTIDE SEQUENCE [LARGE SCALE GENOMIC DNA]</scope>
    <source>
        <strain evidence="4 5">MCWD5</strain>
    </source>
</reference>
<dbReference type="Gene3D" id="3.40.50.300">
    <property type="entry name" value="P-loop containing nucleotide triphosphate hydrolases"/>
    <property type="match status" value="1"/>
</dbReference>
<evidence type="ECO:0000256" key="1">
    <source>
        <dbReference type="ARBA" id="ARBA00022741"/>
    </source>
</evidence>
<keyword evidence="1" id="KW-0547">Nucleotide-binding</keyword>
<keyword evidence="2" id="KW-0067">ATP-binding</keyword>
<protein>
    <submittedName>
        <fullName evidence="4">Stage III sporulation protein AA</fullName>
    </submittedName>
</protein>
<dbReference type="Pfam" id="PF19568">
    <property type="entry name" value="Spore_III_AA"/>
    <property type="match status" value="1"/>
</dbReference>
<dbReference type="InterPro" id="IPR014217">
    <property type="entry name" value="Spore_III_AA"/>
</dbReference>
<evidence type="ECO:0000313" key="4">
    <source>
        <dbReference type="EMBL" id="RDU24355.1"/>
    </source>
</evidence>
<dbReference type="SMART" id="SM00382">
    <property type="entry name" value="AAA"/>
    <property type="match status" value="1"/>
</dbReference>
<dbReference type="PANTHER" id="PTHR20953">
    <property type="entry name" value="KINASE-RELATED"/>
    <property type="match status" value="1"/>
</dbReference>
<dbReference type="PANTHER" id="PTHR20953:SF3">
    <property type="entry name" value="P-LOOP CONTAINING NUCLEOSIDE TRIPHOSPHATE HYDROLASES SUPERFAMILY PROTEIN"/>
    <property type="match status" value="1"/>
</dbReference>
<evidence type="ECO:0000313" key="5">
    <source>
        <dbReference type="Proteomes" id="UP000255036"/>
    </source>
</evidence>
<proteinExistence type="predicted"/>
<gene>
    <name evidence="4" type="primary">spoIIIAA</name>
    <name evidence="4" type="ORF">DWV06_05110</name>
</gene>
<dbReference type="AlphaFoldDB" id="A0A371AXQ0"/>
<keyword evidence="5" id="KW-1185">Reference proteome</keyword>
<name>A0A371AXQ0_9FIRM</name>
<accession>A0A371AXQ0</accession>
<dbReference type="EMBL" id="QRCT01000013">
    <property type="protein sequence ID" value="RDU24355.1"/>
    <property type="molecule type" value="Genomic_DNA"/>
</dbReference>
<dbReference type="NCBIfam" id="TIGR02858">
    <property type="entry name" value="spore_III_AA"/>
    <property type="match status" value="1"/>
</dbReference>
<feature type="domain" description="AAA+ ATPase" evidence="3">
    <location>
        <begin position="150"/>
        <end position="283"/>
    </location>
</feature>